<dbReference type="CDD" id="cd00038">
    <property type="entry name" value="CAP_ED"/>
    <property type="match status" value="1"/>
</dbReference>
<dbReference type="SUPFAM" id="SSF46785">
    <property type="entry name" value="Winged helix' DNA-binding domain"/>
    <property type="match status" value="1"/>
</dbReference>
<keyword evidence="1" id="KW-0805">Transcription regulation</keyword>
<dbReference type="Gene3D" id="2.60.120.10">
    <property type="entry name" value="Jelly Rolls"/>
    <property type="match status" value="1"/>
</dbReference>
<keyword evidence="2" id="KW-0238">DNA-binding</keyword>
<dbReference type="InterPro" id="IPR018490">
    <property type="entry name" value="cNMP-bd_dom_sf"/>
</dbReference>
<evidence type="ECO:0000313" key="5">
    <source>
        <dbReference type="EMBL" id="GHH17596.1"/>
    </source>
</evidence>
<dbReference type="SUPFAM" id="SSF51206">
    <property type="entry name" value="cAMP-binding domain-like"/>
    <property type="match status" value="1"/>
</dbReference>
<proteinExistence type="predicted"/>
<evidence type="ECO:0000259" key="4">
    <source>
        <dbReference type="PROSITE" id="PS51063"/>
    </source>
</evidence>
<dbReference type="EMBL" id="BNAQ01000003">
    <property type="protein sequence ID" value="GHH17596.1"/>
    <property type="molecule type" value="Genomic_DNA"/>
</dbReference>
<dbReference type="Proteomes" id="UP000652430">
    <property type="component" value="Unassembled WGS sequence"/>
</dbReference>
<dbReference type="Pfam" id="PF13545">
    <property type="entry name" value="HTH_Crp_2"/>
    <property type="match status" value="1"/>
</dbReference>
<evidence type="ECO:0000256" key="3">
    <source>
        <dbReference type="ARBA" id="ARBA00023163"/>
    </source>
</evidence>
<dbReference type="InterPro" id="IPR014710">
    <property type="entry name" value="RmlC-like_jellyroll"/>
</dbReference>
<keyword evidence="3" id="KW-0804">Transcription</keyword>
<dbReference type="InterPro" id="IPR036390">
    <property type="entry name" value="WH_DNA-bd_sf"/>
</dbReference>
<gene>
    <name evidence="5" type="ORF">GCM10008023_22330</name>
</gene>
<feature type="domain" description="HTH crp-type" evidence="4">
    <location>
        <begin position="167"/>
        <end position="242"/>
    </location>
</feature>
<dbReference type="SMART" id="SM00419">
    <property type="entry name" value="HTH_CRP"/>
    <property type="match status" value="1"/>
</dbReference>
<dbReference type="InterPro" id="IPR036388">
    <property type="entry name" value="WH-like_DNA-bd_sf"/>
</dbReference>
<protein>
    <submittedName>
        <fullName evidence="5">Crp/Fnr family transcriptional regulator</fullName>
    </submittedName>
</protein>
<keyword evidence="6" id="KW-1185">Reference proteome</keyword>
<dbReference type="InterPro" id="IPR012318">
    <property type="entry name" value="HTH_CRP"/>
</dbReference>
<reference evidence="6" key="1">
    <citation type="journal article" date="2019" name="Int. J. Syst. Evol. Microbiol.">
        <title>The Global Catalogue of Microorganisms (GCM) 10K type strain sequencing project: providing services to taxonomists for standard genome sequencing and annotation.</title>
        <authorList>
            <consortium name="The Broad Institute Genomics Platform"/>
            <consortium name="The Broad Institute Genome Sequencing Center for Infectious Disease"/>
            <person name="Wu L."/>
            <person name="Ma J."/>
        </authorList>
    </citation>
    <scope>NUCLEOTIDE SEQUENCE [LARGE SCALE GENOMIC DNA]</scope>
    <source>
        <strain evidence="6">CGMCC 1.8957</strain>
    </source>
</reference>
<dbReference type="Gene3D" id="1.10.10.10">
    <property type="entry name" value="Winged helix-like DNA-binding domain superfamily/Winged helix DNA-binding domain"/>
    <property type="match status" value="1"/>
</dbReference>
<evidence type="ECO:0000313" key="6">
    <source>
        <dbReference type="Proteomes" id="UP000652430"/>
    </source>
</evidence>
<accession>A0ABQ3LKH0</accession>
<comment type="caution">
    <text evidence="5">The sequence shown here is derived from an EMBL/GenBank/DDBJ whole genome shotgun (WGS) entry which is preliminary data.</text>
</comment>
<evidence type="ECO:0000256" key="1">
    <source>
        <dbReference type="ARBA" id="ARBA00023015"/>
    </source>
</evidence>
<evidence type="ECO:0000256" key="2">
    <source>
        <dbReference type="ARBA" id="ARBA00023125"/>
    </source>
</evidence>
<name>A0ABQ3LKH0_9SPHN</name>
<organism evidence="5 6">
    <name type="scientific">Sphingomonas glacialis</name>
    <dbReference type="NCBI Taxonomy" id="658225"/>
    <lineage>
        <taxon>Bacteria</taxon>
        <taxon>Pseudomonadati</taxon>
        <taxon>Pseudomonadota</taxon>
        <taxon>Alphaproteobacteria</taxon>
        <taxon>Sphingomonadales</taxon>
        <taxon>Sphingomonadaceae</taxon>
        <taxon>Sphingomonas</taxon>
    </lineage>
</organism>
<dbReference type="PROSITE" id="PS51063">
    <property type="entry name" value="HTH_CRP_2"/>
    <property type="match status" value="1"/>
</dbReference>
<sequence>MDQQTAPHDFDQAKRGAHVLEDPFVPLLAKLQRVSHLDGDDLLAIRAWPIRMQNVRGNGYLLRDGQMVRDCSLVLEGHAFRSKLTGVGQRQILSFHRRGDIVDLHHLELRTADHNVQALNEARIAWIPIDAIRATIDARPNVARALWRDSLIDGSIQREWILNVGRRDARTRIAHLLCELIYRREGPPLDDAQRRFELPMSQEQIADATALTPVHVNRMLQNLEAEQLIARERRMFVVQDWDALCRVADFDPAYLHFD</sequence>
<dbReference type="InterPro" id="IPR000595">
    <property type="entry name" value="cNMP-bd_dom"/>
</dbReference>